<dbReference type="Proteomes" id="UP001476798">
    <property type="component" value="Unassembled WGS sequence"/>
</dbReference>
<proteinExistence type="predicted"/>
<evidence type="ECO:0000313" key="1">
    <source>
        <dbReference type="EMBL" id="MEQ2180626.1"/>
    </source>
</evidence>
<feature type="non-terminal residue" evidence="1">
    <location>
        <position position="1"/>
    </location>
</feature>
<keyword evidence="2" id="KW-1185">Reference proteome</keyword>
<name>A0ABV0PAY7_9TELE</name>
<gene>
    <name evidence="1" type="ORF">GOODEAATRI_003148</name>
</gene>
<organism evidence="1 2">
    <name type="scientific">Goodea atripinnis</name>
    <dbReference type="NCBI Taxonomy" id="208336"/>
    <lineage>
        <taxon>Eukaryota</taxon>
        <taxon>Metazoa</taxon>
        <taxon>Chordata</taxon>
        <taxon>Craniata</taxon>
        <taxon>Vertebrata</taxon>
        <taxon>Euteleostomi</taxon>
        <taxon>Actinopterygii</taxon>
        <taxon>Neopterygii</taxon>
        <taxon>Teleostei</taxon>
        <taxon>Neoteleostei</taxon>
        <taxon>Acanthomorphata</taxon>
        <taxon>Ovalentaria</taxon>
        <taxon>Atherinomorphae</taxon>
        <taxon>Cyprinodontiformes</taxon>
        <taxon>Goodeidae</taxon>
        <taxon>Goodea</taxon>
    </lineage>
</organism>
<reference evidence="1 2" key="1">
    <citation type="submission" date="2021-06" db="EMBL/GenBank/DDBJ databases">
        <authorList>
            <person name="Palmer J.M."/>
        </authorList>
    </citation>
    <scope>NUCLEOTIDE SEQUENCE [LARGE SCALE GENOMIC DNA]</scope>
    <source>
        <strain evidence="1 2">GA_2019</strain>
        <tissue evidence="1">Muscle</tissue>
    </source>
</reference>
<evidence type="ECO:0000313" key="2">
    <source>
        <dbReference type="Proteomes" id="UP001476798"/>
    </source>
</evidence>
<dbReference type="EMBL" id="JAHRIO010070084">
    <property type="protein sequence ID" value="MEQ2180626.1"/>
    <property type="molecule type" value="Genomic_DNA"/>
</dbReference>
<protein>
    <submittedName>
        <fullName evidence="1">Uncharacterized protein</fullName>
    </submittedName>
</protein>
<accession>A0ABV0PAY7</accession>
<comment type="caution">
    <text evidence="1">The sequence shown here is derived from an EMBL/GenBank/DDBJ whole genome shotgun (WGS) entry which is preliminary data.</text>
</comment>
<sequence length="164" mass="16942">VVCARVRLVSLSFCGRVLVRGGGRGQKLFAAPQARLGVPAAQPGYGLNADDDITRLLGKSSVSNSTSTGNSSGAPASVTSNGSEALIPQLSACVWSIPMLYEELDVLSLRFTPANGSNISITDTQPTLLTFPLPTQVTGGTLNLQLTLNSVSNAESLTCLCVCS</sequence>